<dbReference type="OrthoDB" id="946819at2759"/>
<evidence type="ECO:0000313" key="3">
    <source>
        <dbReference type="Proteomes" id="UP000327439"/>
    </source>
</evidence>
<feature type="domain" description="Agglutinin" evidence="1">
    <location>
        <begin position="3"/>
        <end position="162"/>
    </location>
</feature>
<dbReference type="Pfam" id="PF07468">
    <property type="entry name" value="Agglutinin"/>
    <property type="match status" value="1"/>
</dbReference>
<evidence type="ECO:0000313" key="2">
    <source>
        <dbReference type="EMBL" id="KAB2039622.1"/>
    </source>
</evidence>
<dbReference type="InterPro" id="IPR036242">
    <property type="entry name" value="Agglutinin_dom_sf"/>
</dbReference>
<gene>
    <name evidence="2" type="ORF">ES319_D02G023400v1</name>
</gene>
<dbReference type="EMBL" id="CM018216">
    <property type="protein sequence ID" value="KAB2039622.1"/>
    <property type="molecule type" value="Genomic_DNA"/>
</dbReference>
<dbReference type="SMART" id="SM00791">
    <property type="entry name" value="Agglutinin"/>
    <property type="match status" value="1"/>
</dbReference>
<evidence type="ECO:0000259" key="1">
    <source>
        <dbReference type="SMART" id="SM00791"/>
    </source>
</evidence>
<organism evidence="2 3">
    <name type="scientific">Gossypium barbadense</name>
    <name type="common">Sea Island cotton</name>
    <name type="synonym">Hibiscus barbadensis</name>
    <dbReference type="NCBI Taxonomy" id="3634"/>
    <lineage>
        <taxon>Eukaryota</taxon>
        <taxon>Viridiplantae</taxon>
        <taxon>Streptophyta</taxon>
        <taxon>Embryophyta</taxon>
        <taxon>Tracheophyta</taxon>
        <taxon>Spermatophyta</taxon>
        <taxon>Magnoliopsida</taxon>
        <taxon>eudicotyledons</taxon>
        <taxon>Gunneridae</taxon>
        <taxon>Pentapetalae</taxon>
        <taxon>rosids</taxon>
        <taxon>malvids</taxon>
        <taxon>Malvales</taxon>
        <taxon>Malvaceae</taxon>
        <taxon>Malvoideae</taxon>
        <taxon>Gossypium</taxon>
    </lineage>
</organism>
<dbReference type="SUPFAM" id="SSF50382">
    <property type="entry name" value="Agglutinin"/>
    <property type="match status" value="2"/>
</dbReference>
<dbReference type="Proteomes" id="UP000327439">
    <property type="component" value="Chromosome D02"/>
</dbReference>
<dbReference type="Gene3D" id="2.80.10.50">
    <property type="match status" value="1"/>
</dbReference>
<dbReference type="InterPro" id="IPR008998">
    <property type="entry name" value="Agglutinin"/>
</dbReference>
<dbReference type="Gene3D" id="2.170.15.10">
    <property type="entry name" value="Proaerolysin, chain A, domain 3"/>
    <property type="match status" value="1"/>
</dbReference>
<protein>
    <recommendedName>
        <fullName evidence="1">Agglutinin domain-containing protein</fullName>
    </recommendedName>
</protein>
<dbReference type="CDD" id="cd20216">
    <property type="entry name" value="PFM_HFR-2-like"/>
    <property type="match status" value="1"/>
</dbReference>
<dbReference type="SUPFAM" id="SSF56973">
    <property type="entry name" value="Aerolisin/ETX pore-forming domain"/>
    <property type="match status" value="1"/>
</dbReference>
<dbReference type="PANTHER" id="PTHR39244:SF5">
    <property type="entry name" value="NATTERIN-3-LIKE"/>
    <property type="match status" value="1"/>
</dbReference>
<sequence length="304" mass="34208">MALTLPKFIVLKPSDNNGYLSYVREGENNLGFLKFFETQAVSPYAKFEVEISDTSGLVHIRSCQNNKYWQRTKTVSIAGVPPGQYWITATAQNKEEDQSKETCTLFKFAPIDHATGPVRIVHVQSGCNLCLWLGSDLILNRCVSANYREFDSNGFDIFSIIDYDIGDSTVACETFVADDGKVHIKSICAGKFWWADPKWIWGNIEMSGEFHSDVKWEETKESKTLVDVVHKIVVPAMTKVTVNLIATKGKCDVPFTFMQSDTLYDGTIVTTAVQGATYTGSNYYSIHFETEETKLEPRKKPDPM</sequence>
<dbReference type="InterPro" id="IPR053237">
    <property type="entry name" value="Natterin_C"/>
</dbReference>
<proteinExistence type="predicted"/>
<name>A0A5J5S7Q6_GOSBA</name>
<keyword evidence="3" id="KW-1185">Reference proteome</keyword>
<accession>A0A5J5S7Q6</accession>
<dbReference type="PANTHER" id="PTHR39244">
    <property type="entry name" value="NATTERIN-4"/>
    <property type="match status" value="1"/>
</dbReference>
<dbReference type="AlphaFoldDB" id="A0A5J5S7Q6"/>
<reference evidence="3" key="1">
    <citation type="journal article" date="2020" name="Nat. Genet.">
        <title>Genomic diversifications of five Gossypium allopolyploid species and their impact on cotton improvement.</title>
        <authorList>
            <person name="Chen Z.J."/>
            <person name="Sreedasyam A."/>
            <person name="Ando A."/>
            <person name="Song Q."/>
            <person name="De Santiago L.M."/>
            <person name="Hulse-Kemp A.M."/>
            <person name="Ding M."/>
            <person name="Ye W."/>
            <person name="Kirkbride R.C."/>
            <person name="Jenkins J."/>
            <person name="Plott C."/>
            <person name="Lovell J."/>
            <person name="Lin Y.M."/>
            <person name="Vaughn R."/>
            <person name="Liu B."/>
            <person name="Simpson S."/>
            <person name="Scheffler B.E."/>
            <person name="Wen L."/>
            <person name="Saski C.A."/>
            <person name="Grover C.E."/>
            <person name="Hu G."/>
            <person name="Conover J.L."/>
            <person name="Carlson J.W."/>
            <person name="Shu S."/>
            <person name="Boston L.B."/>
            <person name="Williams M."/>
            <person name="Peterson D.G."/>
            <person name="McGee K."/>
            <person name="Jones D.C."/>
            <person name="Wendel J.F."/>
            <person name="Stelly D.M."/>
            <person name="Grimwood J."/>
            <person name="Schmutz J."/>
        </authorList>
    </citation>
    <scope>NUCLEOTIDE SEQUENCE [LARGE SCALE GENOMIC DNA]</scope>
    <source>
        <strain evidence="3">cv. 3-79</strain>
    </source>
</reference>